<keyword evidence="5" id="KW-1185">Reference proteome</keyword>
<dbReference type="EMBL" id="CCBQ010000018">
    <property type="protein sequence ID" value="CDO92838.1"/>
    <property type="molecule type" value="Genomic_DNA"/>
</dbReference>
<evidence type="ECO:0000256" key="1">
    <source>
        <dbReference type="PROSITE-ProRule" id="PRU00042"/>
    </source>
</evidence>
<feature type="compositionally biased region" description="Polar residues" evidence="2">
    <location>
        <begin position="471"/>
        <end position="483"/>
    </location>
</feature>
<evidence type="ECO:0000313" key="4">
    <source>
        <dbReference type="EMBL" id="CDO92838.1"/>
    </source>
</evidence>
<keyword evidence="1" id="KW-0863">Zinc-finger</keyword>
<protein>
    <submittedName>
        <fullName evidence="4">WGS project CCBQ000000000 data, contig MAT</fullName>
    </submittedName>
</protein>
<feature type="compositionally biased region" description="Low complexity" evidence="2">
    <location>
        <begin position="272"/>
        <end position="285"/>
    </location>
</feature>
<sequence>MSAADLELRRTLTDVVDDELRIHNANPMALDLGFAETHHDSFPQLARTQATSYYNGSHAHAHAQAQAQVHAQHYLPHAMYAGQEQLHLSDEDSGNEMFNKYADPNLTTLDKKSGAAVTAAGAPIVKQVNLNLTPVQPTVSLNTITPNPFTQSLGRFPNSQQNNFASGISNQRFNSNARGFNFQTRINDENGLEDEFLNEGYGDFNNLYEDDEKLTSQATLWDDQNVSGYYWTNDQDTLSRFDQEFNFDDDISDEDEEDEDAEEDEEYEDLLQHQQEPQQQPQPLQKIDDKSCLKADMGQHLNEQLAVKGLDNLQGEFSDIEEMSIKSNDESLFMDTHQRLIENQHMDLSQVTVPRVEPIKSSVLEGDEKLEEEEEVGNEEGDDEDDAMFSEDDEDPLYEPALVSPRRKPSMVISQPNSEKQKQLLSLNSRTPTNVDEPKAEENLKSNGYRSITRNRGNHQRGRSLDELSSPAVSHSRSNSHTQINHMHNHNDEHICMVNNPVTNEPCSKKFSRPYDLIRHQKTIHASKKKIFRCLICIQELGSEGYQRTFSRNDALSRHVKVKHNLQGAEAQRVIQFAKDNVEYQTS</sequence>
<keyword evidence="1" id="KW-0479">Metal-binding</keyword>
<accession>A0A0A8L3L8</accession>
<dbReference type="InterPro" id="IPR013087">
    <property type="entry name" value="Znf_C2H2_type"/>
</dbReference>
<gene>
    <name evidence="4" type="ORF">KLDO_g1147</name>
</gene>
<evidence type="ECO:0000313" key="5">
    <source>
        <dbReference type="Proteomes" id="UP000031516"/>
    </source>
</evidence>
<feature type="region of interest" description="Disordered" evidence="2">
    <location>
        <begin position="359"/>
        <end position="483"/>
    </location>
</feature>
<reference evidence="4 5" key="1">
    <citation type="submission" date="2014-03" db="EMBL/GenBank/DDBJ databases">
        <title>The genome of Kluyveromyces dobzhanskii.</title>
        <authorList>
            <person name="Nystedt B."/>
            <person name="Astrom S."/>
        </authorList>
    </citation>
    <scope>NUCLEOTIDE SEQUENCE [LARGE SCALE GENOMIC DNA]</scope>
    <source>
        <strain evidence="4 5">CBS 2104</strain>
    </source>
</reference>
<dbReference type="PANTHER" id="PTHR46179:SF19">
    <property type="entry name" value="C2H2 FINGER DOMAIN TRANSCRIPTION FACTOR (EUROFUNG)-RELATED"/>
    <property type="match status" value="1"/>
</dbReference>
<feature type="compositionally biased region" description="Acidic residues" evidence="2">
    <location>
        <begin position="368"/>
        <end position="397"/>
    </location>
</feature>
<dbReference type="Gene3D" id="3.30.160.60">
    <property type="entry name" value="Classic Zinc Finger"/>
    <property type="match status" value="1"/>
</dbReference>
<dbReference type="InterPro" id="IPR051061">
    <property type="entry name" value="Zinc_finger_trans_reg"/>
</dbReference>
<evidence type="ECO:0000259" key="3">
    <source>
        <dbReference type="PROSITE" id="PS50157"/>
    </source>
</evidence>
<feature type="compositionally biased region" description="Polar residues" evidence="2">
    <location>
        <begin position="445"/>
        <end position="455"/>
    </location>
</feature>
<dbReference type="PROSITE" id="PS50157">
    <property type="entry name" value="ZINC_FINGER_C2H2_2"/>
    <property type="match status" value="1"/>
</dbReference>
<feature type="compositionally biased region" description="Polar residues" evidence="2">
    <location>
        <begin position="412"/>
        <end position="434"/>
    </location>
</feature>
<name>A0A0A8L3L8_9SACH</name>
<evidence type="ECO:0000256" key="2">
    <source>
        <dbReference type="SAM" id="MobiDB-lite"/>
    </source>
</evidence>
<dbReference type="AlphaFoldDB" id="A0A0A8L3L8"/>
<feature type="domain" description="C2H2-type" evidence="3">
    <location>
        <begin position="494"/>
        <end position="530"/>
    </location>
</feature>
<dbReference type="OrthoDB" id="7295497at2759"/>
<dbReference type="GO" id="GO:0008270">
    <property type="term" value="F:zinc ion binding"/>
    <property type="evidence" value="ECO:0007669"/>
    <property type="project" value="UniProtKB-KW"/>
</dbReference>
<feature type="region of interest" description="Disordered" evidence="2">
    <location>
        <begin position="250"/>
        <end position="286"/>
    </location>
</feature>
<comment type="caution">
    <text evidence="4">The sequence shown here is derived from an EMBL/GenBank/DDBJ whole genome shotgun (WGS) entry which is preliminary data.</text>
</comment>
<dbReference type="GO" id="GO:0006357">
    <property type="term" value="P:regulation of transcription by RNA polymerase II"/>
    <property type="evidence" value="ECO:0007669"/>
    <property type="project" value="TreeGrafter"/>
</dbReference>
<dbReference type="GO" id="GO:0005634">
    <property type="term" value="C:nucleus"/>
    <property type="evidence" value="ECO:0007669"/>
    <property type="project" value="TreeGrafter"/>
</dbReference>
<proteinExistence type="predicted"/>
<feature type="compositionally biased region" description="Acidic residues" evidence="2">
    <location>
        <begin position="250"/>
        <end position="269"/>
    </location>
</feature>
<organism evidence="4 5">
    <name type="scientific">Kluyveromyces dobzhanskii CBS 2104</name>
    <dbReference type="NCBI Taxonomy" id="1427455"/>
    <lineage>
        <taxon>Eukaryota</taxon>
        <taxon>Fungi</taxon>
        <taxon>Dikarya</taxon>
        <taxon>Ascomycota</taxon>
        <taxon>Saccharomycotina</taxon>
        <taxon>Saccharomycetes</taxon>
        <taxon>Saccharomycetales</taxon>
        <taxon>Saccharomycetaceae</taxon>
        <taxon>Kluyveromyces</taxon>
    </lineage>
</organism>
<dbReference type="PANTHER" id="PTHR46179">
    <property type="entry name" value="ZINC FINGER PROTEIN"/>
    <property type="match status" value="1"/>
</dbReference>
<keyword evidence="1" id="KW-0862">Zinc</keyword>
<dbReference type="Proteomes" id="UP000031516">
    <property type="component" value="Unassembled WGS sequence"/>
</dbReference>